<proteinExistence type="predicted"/>
<evidence type="ECO:0000313" key="3">
    <source>
        <dbReference type="EMBL" id="MBW32516.1"/>
    </source>
</evidence>
<feature type="region of interest" description="Disordered" evidence="1">
    <location>
        <begin position="23"/>
        <end position="54"/>
    </location>
</feature>
<accession>A0A2M3ZVD8</accession>
<feature type="signal peptide" evidence="2">
    <location>
        <begin position="1"/>
        <end position="23"/>
    </location>
</feature>
<organism evidence="3">
    <name type="scientific">Anopheles braziliensis</name>
    <dbReference type="NCBI Taxonomy" id="58242"/>
    <lineage>
        <taxon>Eukaryota</taxon>
        <taxon>Metazoa</taxon>
        <taxon>Ecdysozoa</taxon>
        <taxon>Arthropoda</taxon>
        <taxon>Hexapoda</taxon>
        <taxon>Insecta</taxon>
        <taxon>Pterygota</taxon>
        <taxon>Neoptera</taxon>
        <taxon>Endopterygota</taxon>
        <taxon>Diptera</taxon>
        <taxon>Nematocera</taxon>
        <taxon>Culicoidea</taxon>
        <taxon>Culicidae</taxon>
        <taxon>Anophelinae</taxon>
        <taxon>Anopheles</taxon>
    </lineage>
</organism>
<reference evidence="3" key="1">
    <citation type="submission" date="2018-01" db="EMBL/GenBank/DDBJ databases">
        <title>An insight into the sialome of Amazonian anophelines.</title>
        <authorList>
            <person name="Ribeiro J.M."/>
            <person name="Scarpassa V."/>
            <person name="Calvo E."/>
        </authorList>
    </citation>
    <scope>NUCLEOTIDE SEQUENCE</scope>
    <source>
        <tissue evidence="3">Salivary glands</tissue>
    </source>
</reference>
<dbReference type="AlphaFoldDB" id="A0A2M3ZVD8"/>
<evidence type="ECO:0000256" key="2">
    <source>
        <dbReference type="SAM" id="SignalP"/>
    </source>
</evidence>
<feature type="compositionally biased region" description="Pro residues" evidence="1">
    <location>
        <begin position="23"/>
        <end position="36"/>
    </location>
</feature>
<keyword evidence="2" id="KW-0732">Signal</keyword>
<protein>
    <submittedName>
        <fullName evidence="3">Putative secreted peptide</fullName>
    </submittedName>
</protein>
<name>A0A2M3ZVD8_9DIPT</name>
<feature type="chain" id="PRO_5014986165" evidence="2">
    <location>
        <begin position="24"/>
        <end position="88"/>
    </location>
</feature>
<sequence length="88" mass="8799">MLLLPEPTGAVVLSVIVVPVALPAPPTPPPPAPPAAIPESLPDDELTLGSSGESGCPPVAFDGVAVLALLLDFDSRACCDDAVEDDEG</sequence>
<dbReference type="EMBL" id="GGFM01011765">
    <property type="protein sequence ID" value="MBW32516.1"/>
    <property type="molecule type" value="Transcribed_RNA"/>
</dbReference>
<evidence type="ECO:0000256" key="1">
    <source>
        <dbReference type="SAM" id="MobiDB-lite"/>
    </source>
</evidence>